<evidence type="ECO:0000313" key="2">
    <source>
        <dbReference type="Proteomes" id="UP000663828"/>
    </source>
</evidence>
<organism evidence="1 2">
    <name type="scientific">Adineta ricciae</name>
    <name type="common">Rotifer</name>
    <dbReference type="NCBI Taxonomy" id="249248"/>
    <lineage>
        <taxon>Eukaryota</taxon>
        <taxon>Metazoa</taxon>
        <taxon>Spiralia</taxon>
        <taxon>Gnathifera</taxon>
        <taxon>Rotifera</taxon>
        <taxon>Eurotatoria</taxon>
        <taxon>Bdelloidea</taxon>
        <taxon>Adinetida</taxon>
        <taxon>Adinetidae</taxon>
        <taxon>Adineta</taxon>
    </lineage>
</organism>
<evidence type="ECO:0000313" key="1">
    <source>
        <dbReference type="EMBL" id="CAF1187737.1"/>
    </source>
</evidence>
<comment type="caution">
    <text evidence="1">The sequence shown here is derived from an EMBL/GenBank/DDBJ whole genome shotgun (WGS) entry which is preliminary data.</text>
</comment>
<keyword evidence="2" id="KW-1185">Reference proteome</keyword>
<name>A0A814VIY0_ADIRI</name>
<gene>
    <name evidence="1" type="ORF">XAT740_LOCUS22937</name>
</gene>
<reference evidence="1" key="1">
    <citation type="submission" date="2021-02" db="EMBL/GenBank/DDBJ databases">
        <authorList>
            <person name="Nowell W R."/>
        </authorList>
    </citation>
    <scope>NUCLEOTIDE SEQUENCE</scope>
</reference>
<dbReference type="AlphaFoldDB" id="A0A814VIY0"/>
<sequence length="287" mass="33799">MSMNESKVSYSNCTVKIPLPSSAPVLATSAQHIFTDNTTKKRKQAVLIDQHFQYIFAPYSIHETIIDCLWYDDSQNVLLLTSTSVLMYDFRVQSVKPLLHIKPTDNQLFKCFTTGSNQSTLLIAYDEWEAEFIERWERISTDDDICWKLIRNYPLNLTFNEFIGNMTSIENNLAITIYNHLTEQWRMELRELENFACLKKILLPSINLKHDYRIVYLKPKILNANWLIFSPSNDKIIAIDSNWQKRCYQYKLAIHRMAQFQENKIIIRTANRVDIHTINEQLSQNTF</sequence>
<proteinExistence type="predicted"/>
<accession>A0A814VIY0</accession>
<dbReference type="Proteomes" id="UP000663828">
    <property type="component" value="Unassembled WGS sequence"/>
</dbReference>
<protein>
    <submittedName>
        <fullName evidence="1">Uncharacterized protein</fullName>
    </submittedName>
</protein>
<dbReference type="EMBL" id="CAJNOR010001711">
    <property type="protein sequence ID" value="CAF1187737.1"/>
    <property type="molecule type" value="Genomic_DNA"/>
</dbReference>